<dbReference type="EMBL" id="JASPKZ010003066">
    <property type="protein sequence ID" value="KAJ9594163.1"/>
    <property type="molecule type" value="Genomic_DNA"/>
</dbReference>
<dbReference type="Proteomes" id="UP001233999">
    <property type="component" value="Unassembled WGS sequence"/>
</dbReference>
<reference evidence="3" key="2">
    <citation type="submission" date="2023-05" db="EMBL/GenBank/DDBJ databases">
        <authorList>
            <person name="Fouks B."/>
        </authorList>
    </citation>
    <scope>NUCLEOTIDE SEQUENCE</scope>
    <source>
        <strain evidence="3">Stay&amp;Tobe</strain>
        <tissue evidence="3">Testes</tissue>
    </source>
</reference>
<feature type="non-terminal residue" evidence="3">
    <location>
        <position position="1"/>
    </location>
</feature>
<dbReference type="InterPro" id="IPR013154">
    <property type="entry name" value="ADH-like_N"/>
</dbReference>
<dbReference type="InterPro" id="IPR020843">
    <property type="entry name" value="ER"/>
</dbReference>
<dbReference type="AlphaFoldDB" id="A0AAD8EL05"/>
<reference evidence="3" key="1">
    <citation type="journal article" date="2023" name="IScience">
        <title>Live-bearing cockroach genome reveals convergent evolutionary mechanisms linked to viviparity in insects and beyond.</title>
        <authorList>
            <person name="Fouks B."/>
            <person name="Harrison M.C."/>
            <person name="Mikhailova A.A."/>
            <person name="Marchal E."/>
            <person name="English S."/>
            <person name="Carruthers M."/>
            <person name="Jennings E.C."/>
            <person name="Chiamaka E.L."/>
            <person name="Frigard R.A."/>
            <person name="Pippel M."/>
            <person name="Attardo G.M."/>
            <person name="Benoit J.B."/>
            <person name="Bornberg-Bauer E."/>
            <person name="Tobe S.S."/>
        </authorList>
    </citation>
    <scope>NUCLEOTIDE SEQUENCE</scope>
    <source>
        <strain evidence="3">Stay&amp;Tobe</strain>
    </source>
</reference>
<sequence>VQQWPLRALGADDVEVTVAMCGMNFADLYTRQGLLRERQPPFALGMECAGHVTKVGDNVTHIKVGDRVLCYQHTGDLFREHVVVASSQCFVLPSGQSILIHSCAGGVGWAATQLAHSVGSVTIYGTCSPGKRDAVIQNGVTHPLSHDTYEAELLKLSPQGVDVVIDNKSGSHFSTSQQLLKPLGRAVLIGINSVITGDQKLGLWSMMKMWWKTKSVTPTDLIMHSRVVAGLHLGLLMEKQPDRIQTAMNQIFHLYEKGKIKPQIDSIWPLEKVTEASKVLAEMLEKYC</sequence>
<evidence type="ECO:0000256" key="1">
    <source>
        <dbReference type="ARBA" id="ARBA00023002"/>
    </source>
</evidence>
<dbReference type="PANTHER" id="PTHR44054">
    <property type="entry name" value="SYNAPTIC VESICLE MEMBRANE PROTEIN VAT-1 HOMOLOG-LIKE"/>
    <property type="match status" value="1"/>
</dbReference>
<dbReference type="Gene3D" id="3.40.50.720">
    <property type="entry name" value="NAD(P)-binding Rossmann-like Domain"/>
    <property type="match status" value="1"/>
</dbReference>
<dbReference type="InterPro" id="IPR052100">
    <property type="entry name" value="SV-ATPase_mito-regulator"/>
</dbReference>
<gene>
    <name evidence="3" type="ORF">L9F63_014419</name>
</gene>
<feature type="domain" description="Enoyl reductase (ER)" evidence="2">
    <location>
        <begin position="1"/>
        <end position="284"/>
    </location>
</feature>
<dbReference type="SUPFAM" id="SSF51735">
    <property type="entry name" value="NAD(P)-binding Rossmann-fold domains"/>
    <property type="match status" value="1"/>
</dbReference>
<evidence type="ECO:0000259" key="2">
    <source>
        <dbReference type="SMART" id="SM00829"/>
    </source>
</evidence>
<accession>A0AAD8EL05</accession>
<name>A0AAD8EL05_DIPPU</name>
<dbReference type="InterPro" id="IPR011032">
    <property type="entry name" value="GroES-like_sf"/>
</dbReference>
<evidence type="ECO:0000313" key="3">
    <source>
        <dbReference type="EMBL" id="KAJ9594163.1"/>
    </source>
</evidence>
<proteinExistence type="predicted"/>
<dbReference type="InterPro" id="IPR036291">
    <property type="entry name" value="NAD(P)-bd_dom_sf"/>
</dbReference>
<dbReference type="GO" id="GO:0016491">
    <property type="term" value="F:oxidoreductase activity"/>
    <property type="evidence" value="ECO:0007669"/>
    <property type="project" value="UniProtKB-KW"/>
</dbReference>
<dbReference type="SUPFAM" id="SSF50129">
    <property type="entry name" value="GroES-like"/>
    <property type="match status" value="1"/>
</dbReference>
<dbReference type="PANTHER" id="PTHR44054:SF1">
    <property type="entry name" value="SYNAPTIC VESICLE MEMBRANE PROTEIN VAT-1 HOMOLOG"/>
    <property type="match status" value="1"/>
</dbReference>
<dbReference type="Pfam" id="PF13602">
    <property type="entry name" value="ADH_zinc_N_2"/>
    <property type="match status" value="1"/>
</dbReference>
<keyword evidence="1" id="KW-0560">Oxidoreductase</keyword>
<dbReference type="Pfam" id="PF08240">
    <property type="entry name" value="ADH_N"/>
    <property type="match status" value="1"/>
</dbReference>
<evidence type="ECO:0000313" key="4">
    <source>
        <dbReference type="Proteomes" id="UP001233999"/>
    </source>
</evidence>
<protein>
    <recommendedName>
        <fullName evidence="2">Enoyl reductase (ER) domain-containing protein</fullName>
    </recommendedName>
</protein>
<keyword evidence="4" id="KW-1185">Reference proteome</keyword>
<dbReference type="Gene3D" id="3.90.180.10">
    <property type="entry name" value="Medium-chain alcohol dehydrogenases, catalytic domain"/>
    <property type="match status" value="2"/>
</dbReference>
<dbReference type="SMART" id="SM00829">
    <property type="entry name" value="PKS_ER"/>
    <property type="match status" value="1"/>
</dbReference>
<comment type="caution">
    <text evidence="3">The sequence shown here is derived from an EMBL/GenBank/DDBJ whole genome shotgun (WGS) entry which is preliminary data.</text>
</comment>
<organism evidence="3 4">
    <name type="scientific">Diploptera punctata</name>
    <name type="common">Pacific beetle cockroach</name>
    <dbReference type="NCBI Taxonomy" id="6984"/>
    <lineage>
        <taxon>Eukaryota</taxon>
        <taxon>Metazoa</taxon>
        <taxon>Ecdysozoa</taxon>
        <taxon>Arthropoda</taxon>
        <taxon>Hexapoda</taxon>
        <taxon>Insecta</taxon>
        <taxon>Pterygota</taxon>
        <taxon>Neoptera</taxon>
        <taxon>Polyneoptera</taxon>
        <taxon>Dictyoptera</taxon>
        <taxon>Blattodea</taxon>
        <taxon>Blaberoidea</taxon>
        <taxon>Blaberidae</taxon>
        <taxon>Diplopterinae</taxon>
        <taxon>Diploptera</taxon>
    </lineage>
</organism>